<evidence type="ECO:0000256" key="1">
    <source>
        <dbReference type="ARBA" id="ARBA00004571"/>
    </source>
</evidence>
<feature type="domain" description="TonB-dependent receptor-like beta-barrel" evidence="12">
    <location>
        <begin position="381"/>
        <end position="777"/>
    </location>
</feature>
<evidence type="ECO:0000259" key="12">
    <source>
        <dbReference type="Pfam" id="PF00593"/>
    </source>
</evidence>
<dbReference type="SUPFAM" id="SSF56935">
    <property type="entry name" value="Porins"/>
    <property type="match status" value="1"/>
</dbReference>
<organism evidence="14 15">
    <name type="scientific">Thalassotalea euphylliae</name>
    <dbReference type="NCBI Taxonomy" id="1655234"/>
    <lineage>
        <taxon>Bacteria</taxon>
        <taxon>Pseudomonadati</taxon>
        <taxon>Pseudomonadota</taxon>
        <taxon>Gammaproteobacteria</taxon>
        <taxon>Alteromonadales</taxon>
        <taxon>Colwelliaceae</taxon>
        <taxon>Thalassotalea</taxon>
    </lineage>
</organism>
<dbReference type="GO" id="GO:0015344">
    <property type="term" value="F:siderophore uptake transmembrane transporter activity"/>
    <property type="evidence" value="ECO:0007669"/>
    <property type="project" value="TreeGrafter"/>
</dbReference>
<protein>
    <submittedName>
        <fullName evidence="14">TonB-dependent receptor</fullName>
    </submittedName>
</protein>
<dbReference type="InterPro" id="IPR036942">
    <property type="entry name" value="Beta-barrel_TonB_sf"/>
</dbReference>
<feature type="signal peptide" evidence="11">
    <location>
        <begin position="1"/>
        <end position="22"/>
    </location>
</feature>
<dbReference type="AlphaFoldDB" id="A0A3E0TNG6"/>
<comment type="caution">
    <text evidence="14">The sequence shown here is derived from an EMBL/GenBank/DDBJ whole genome shotgun (WGS) entry which is preliminary data.</text>
</comment>
<evidence type="ECO:0000256" key="10">
    <source>
        <dbReference type="SAM" id="MobiDB-lite"/>
    </source>
</evidence>
<evidence type="ECO:0000256" key="4">
    <source>
        <dbReference type="ARBA" id="ARBA00022692"/>
    </source>
</evidence>
<dbReference type="Gene3D" id="2.40.170.20">
    <property type="entry name" value="TonB-dependent receptor, beta-barrel domain"/>
    <property type="match status" value="1"/>
</dbReference>
<keyword evidence="14" id="KW-0675">Receptor</keyword>
<feature type="compositionally biased region" description="Acidic residues" evidence="10">
    <location>
        <begin position="295"/>
        <end position="309"/>
    </location>
</feature>
<keyword evidence="6 8" id="KW-0472">Membrane</keyword>
<evidence type="ECO:0000256" key="7">
    <source>
        <dbReference type="ARBA" id="ARBA00023237"/>
    </source>
</evidence>
<dbReference type="Gene3D" id="2.170.130.10">
    <property type="entry name" value="TonB-dependent receptor, plug domain"/>
    <property type="match status" value="1"/>
</dbReference>
<reference evidence="14 15" key="1">
    <citation type="submission" date="2018-08" db="EMBL/GenBank/DDBJ databases">
        <title>Thalassotalea euphylliae genome.</title>
        <authorList>
            <person name="Summers S."/>
            <person name="Rice S.A."/>
            <person name="Freckelton M.L."/>
            <person name="Nedved B.T."/>
            <person name="Hadfield M.G."/>
        </authorList>
    </citation>
    <scope>NUCLEOTIDE SEQUENCE [LARGE SCALE GENOMIC DNA]</scope>
    <source>
        <strain evidence="14 15">H1</strain>
    </source>
</reference>
<feature type="region of interest" description="Disordered" evidence="10">
    <location>
        <begin position="648"/>
        <end position="673"/>
    </location>
</feature>
<dbReference type="PANTHER" id="PTHR30069">
    <property type="entry name" value="TONB-DEPENDENT OUTER MEMBRANE RECEPTOR"/>
    <property type="match status" value="1"/>
</dbReference>
<feature type="chain" id="PRO_5017585464" evidence="11">
    <location>
        <begin position="23"/>
        <end position="826"/>
    </location>
</feature>
<evidence type="ECO:0000256" key="2">
    <source>
        <dbReference type="ARBA" id="ARBA00022448"/>
    </source>
</evidence>
<proteinExistence type="inferred from homology"/>
<name>A0A3E0TNG6_9GAMM</name>
<dbReference type="Proteomes" id="UP000256478">
    <property type="component" value="Unassembled WGS sequence"/>
</dbReference>
<feature type="region of interest" description="Disordered" evidence="10">
    <location>
        <begin position="349"/>
        <end position="371"/>
    </location>
</feature>
<evidence type="ECO:0000256" key="5">
    <source>
        <dbReference type="ARBA" id="ARBA00023077"/>
    </source>
</evidence>
<dbReference type="InterPro" id="IPR039426">
    <property type="entry name" value="TonB-dep_rcpt-like"/>
</dbReference>
<feature type="region of interest" description="Disordered" evidence="10">
    <location>
        <begin position="290"/>
        <end position="317"/>
    </location>
</feature>
<dbReference type="GO" id="GO:0044718">
    <property type="term" value="P:siderophore transmembrane transport"/>
    <property type="evidence" value="ECO:0007669"/>
    <property type="project" value="TreeGrafter"/>
</dbReference>
<dbReference type="Pfam" id="PF00593">
    <property type="entry name" value="TonB_dep_Rec_b-barrel"/>
    <property type="match status" value="1"/>
</dbReference>
<keyword evidence="3 8" id="KW-1134">Transmembrane beta strand</keyword>
<dbReference type="InterPro" id="IPR037066">
    <property type="entry name" value="Plug_dom_sf"/>
</dbReference>
<dbReference type="SUPFAM" id="SSF49464">
    <property type="entry name" value="Carboxypeptidase regulatory domain-like"/>
    <property type="match status" value="1"/>
</dbReference>
<dbReference type="PANTHER" id="PTHR30069:SF40">
    <property type="entry name" value="TONB-DEPENDENT RECEPTOR NMB0964-RELATED"/>
    <property type="match status" value="1"/>
</dbReference>
<evidence type="ECO:0000313" key="14">
    <source>
        <dbReference type="EMBL" id="REL25555.1"/>
    </source>
</evidence>
<evidence type="ECO:0000256" key="8">
    <source>
        <dbReference type="PROSITE-ProRule" id="PRU01360"/>
    </source>
</evidence>
<gene>
    <name evidence="14" type="ORF">DXX93_02650</name>
</gene>
<dbReference type="RefSeq" id="WP_116006686.1">
    <property type="nucleotide sequence ID" value="NZ_QUOU01000001.1"/>
</dbReference>
<keyword evidence="4 8" id="KW-0812">Transmembrane</keyword>
<evidence type="ECO:0000256" key="3">
    <source>
        <dbReference type="ARBA" id="ARBA00022452"/>
    </source>
</evidence>
<accession>A0A3E0TNG6</accession>
<evidence type="ECO:0000256" key="6">
    <source>
        <dbReference type="ARBA" id="ARBA00023136"/>
    </source>
</evidence>
<dbReference type="Pfam" id="PF07715">
    <property type="entry name" value="Plug"/>
    <property type="match status" value="1"/>
</dbReference>
<dbReference type="InterPro" id="IPR012910">
    <property type="entry name" value="Plug_dom"/>
</dbReference>
<evidence type="ECO:0000256" key="9">
    <source>
        <dbReference type="RuleBase" id="RU003357"/>
    </source>
</evidence>
<evidence type="ECO:0000259" key="13">
    <source>
        <dbReference type="Pfam" id="PF07715"/>
    </source>
</evidence>
<sequence>MQTRKALVALAVAATFSNSALAQNVSGQIIDAAGKPVANAEVHVENSKARAFTNDQGQFVLEGVNKGEVELHVRADNFNHYHREIQVTDQNLTGLSISLSPTVMEIIDIQATPLHSSSIESALPISVLAGDDLRMKQASTLGETLKNEVGVHSSYYGPVASSPIIRGFDGPRVLITQNGLDVGDASRVGADHVVATEAATATQIEVLRGPATLFYGSGAVGGVVNVVDERVPTSTDTKVEYLLQHGTVADEDEASFSLNTGSDNIAFHLDGFWRDANDYDIPGFAENEAAHGEEEHEEEHEGEEHEEAIEGTLASSASESSGFTIGASYLLDNGFIGFSYGRLDREYGIPGHGHGHGEEEEHEDEEHEEEEEENVFADLEQDRFQVLSDLYFKDQFISRLASKFAYTDYQHQEIEGGEIGTTFKNESIEARADVYHQEINGWNGAFTLHYKDSDFEAIGEEAFTPPSESSTLAFAWLEEKHYGDWLVQLGARIEHVELTPNGEAIEHHDEEHEEEEAHEEEHGMLEEQSFTPVSASVGLVWDYQPGYNLGFSVSYSERAPSAQELFSNGPHIGTNTFEVGALYDVVEHDDHVDIELGNQDVDIEKSFNIDLTWRKFEGDFGFIVSAFYNQIDDYYYQQDTGFFMEDGHEHGEEEHEEEGHEEEHHDEANEHHGEEEGLPVFVYRQDDVDLYGVEAEFVYQVSAPLKVSVFTDYIRAELSDGGNLPRIPPMRIGSQFNYQGDNLAAELAVTHYFKQDDIAEFETETDSYTMVDAHINYYLDGFGADTALFIKGSNLTDEEARVHSSFLKDDAPLPGRNITVGIRGSF</sequence>
<keyword evidence="7 8" id="KW-0998">Cell outer membrane</keyword>
<keyword evidence="2 8" id="KW-0813">Transport</keyword>
<dbReference type="PROSITE" id="PS52016">
    <property type="entry name" value="TONB_DEPENDENT_REC_3"/>
    <property type="match status" value="1"/>
</dbReference>
<feature type="domain" description="TonB-dependent receptor plug" evidence="13">
    <location>
        <begin position="120"/>
        <end position="223"/>
    </location>
</feature>
<comment type="similarity">
    <text evidence="8 9">Belongs to the TonB-dependent receptor family.</text>
</comment>
<dbReference type="EMBL" id="QUOU01000001">
    <property type="protein sequence ID" value="REL25555.1"/>
    <property type="molecule type" value="Genomic_DNA"/>
</dbReference>
<evidence type="ECO:0000313" key="15">
    <source>
        <dbReference type="Proteomes" id="UP000256478"/>
    </source>
</evidence>
<keyword evidence="11" id="KW-0732">Signal</keyword>
<dbReference type="OrthoDB" id="9795928at2"/>
<dbReference type="InterPro" id="IPR008969">
    <property type="entry name" value="CarboxyPept-like_regulatory"/>
</dbReference>
<evidence type="ECO:0000256" key="11">
    <source>
        <dbReference type="SAM" id="SignalP"/>
    </source>
</evidence>
<dbReference type="GO" id="GO:0009279">
    <property type="term" value="C:cell outer membrane"/>
    <property type="evidence" value="ECO:0007669"/>
    <property type="project" value="UniProtKB-SubCell"/>
</dbReference>
<dbReference type="Gene3D" id="2.60.40.1120">
    <property type="entry name" value="Carboxypeptidase-like, regulatory domain"/>
    <property type="match status" value="1"/>
</dbReference>
<dbReference type="InterPro" id="IPR000531">
    <property type="entry name" value="Beta-barrel_TonB"/>
</dbReference>
<feature type="compositionally biased region" description="Acidic residues" evidence="10">
    <location>
        <begin position="358"/>
        <end position="371"/>
    </location>
</feature>
<keyword evidence="5 9" id="KW-0798">TonB box</keyword>
<dbReference type="Pfam" id="PF13620">
    <property type="entry name" value="CarboxypepD_reg"/>
    <property type="match status" value="1"/>
</dbReference>
<comment type="subcellular location">
    <subcellularLocation>
        <location evidence="1 8">Cell outer membrane</location>
        <topology evidence="1 8">Multi-pass membrane protein</topology>
    </subcellularLocation>
</comment>